<evidence type="ECO:0000313" key="14">
    <source>
        <dbReference type="EMBL" id="KAK7822129.1"/>
    </source>
</evidence>
<evidence type="ECO:0000256" key="7">
    <source>
        <dbReference type="ARBA" id="ARBA00023002"/>
    </source>
</evidence>
<dbReference type="InterPro" id="IPR050665">
    <property type="entry name" value="Cytochrome_P450_Monooxygen"/>
</dbReference>
<dbReference type="InterPro" id="IPR002401">
    <property type="entry name" value="Cyt_P450_E_grp-I"/>
</dbReference>
<dbReference type="PROSITE" id="PS00086">
    <property type="entry name" value="CYTOCHROME_P450"/>
    <property type="match status" value="1"/>
</dbReference>
<dbReference type="InterPro" id="IPR017972">
    <property type="entry name" value="Cyt_P450_CS"/>
</dbReference>
<feature type="transmembrane region" description="Helical" evidence="13">
    <location>
        <begin position="6"/>
        <end position="28"/>
    </location>
</feature>
<evidence type="ECO:0000256" key="9">
    <source>
        <dbReference type="ARBA" id="ARBA00023033"/>
    </source>
</evidence>
<keyword evidence="5 11" id="KW-0479">Metal-binding</keyword>
<keyword evidence="15" id="KW-1185">Reference proteome</keyword>
<protein>
    <submittedName>
        <fullName evidence="14">Cytochrome p450 cyp749a22</fullName>
    </submittedName>
</protein>
<dbReference type="GO" id="GO:0016705">
    <property type="term" value="F:oxidoreductase activity, acting on paired donors, with incorporation or reduction of molecular oxygen"/>
    <property type="evidence" value="ECO:0007669"/>
    <property type="project" value="InterPro"/>
</dbReference>
<accession>A0AAW0J5S2</accession>
<evidence type="ECO:0000256" key="5">
    <source>
        <dbReference type="ARBA" id="ARBA00022723"/>
    </source>
</evidence>
<evidence type="ECO:0000256" key="1">
    <source>
        <dbReference type="ARBA" id="ARBA00004167"/>
    </source>
</evidence>
<dbReference type="Proteomes" id="UP000237347">
    <property type="component" value="Unassembled WGS sequence"/>
</dbReference>
<dbReference type="PANTHER" id="PTHR24282:SF20">
    <property type="entry name" value="CYTOCHROME P450 CYP749A22-LIKE"/>
    <property type="match status" value="1"/>
</dbReference>
<dbReference type="SUPFAM" id="SSF48264">
    <property type="entry name" value="Cytochrome P450"/>
    <property type="match status" value="1"/>
</dbReference>
<dbReference type="PRINTS" id="PR00463">
    <property type="entry name" value="EP450I"/>
</dbReference>
<dbReference type="AlphaFoldDB" id="A0AAW0J5S2"/>
<keyword evidence="7 12" id="KW-0560">Oxidoreductase</keyword>
<proteinExistence type="inferred from homology"/>
<evidence type="ECO:0000256" key="11">
    <source>
        <dbReference type="PIRSR" id="PIRSR602401-1"/>
    </source>
</evidence>
<dbReference type="InterPro" id="IPR036396">
    <property type="entry name" value="Cyt_P450_sf"/>
</dbReference>
<feature type="binding site" description="axial binding residue" evidence="11">
    <location>
        <position position="420"/>
    </location>
    <ligand>
        <name>heme</name>
        <dbReference type="ChEBI" id="CHEBI:30413"/>
    </ligand>
    <ligandPart>
        <name>Fe</name>
        <dbReference type="ChEBI" id="CHEBI:18248"/>
    </ligandPart>
</feature>
<comment type="subcellular location">
    <subcellularLocation>
        <location evidence="1">Membrane</location>
        <topology evidence="1">Single-pass membrane protein</topology>
    </subcellularLocation>
</comment>
<evidence type="ECO:0000256" key="4">
    <source>
        <dbReference type="ARBA" id="ARBA00022692"/>
    </source>
</evidence>
<evidence type="ECO:0000256" key="6">
    <source>
        <dbReference type="ARBA" id="ARBA00022989"/>
    </source>
</evidence>
<gene>
    <name evidence="14" type="primary">C7A22_8</name>
    <name evidence="14" type="ORF">CFP56_036972</name>
</gene>
<evidence type="ECO:0000313" key="15">
    <source>
        <dbReference type="Proteomes" id="UP000237347"/>
    </source>
</evidence>
<keyword evidence="8 11" id="KW-0408">Iron</keyword>
<keyword evidence="6 13" id="KW-1133">Transmembrane helix</keyword>
<comment type="caution">
    <text evidence="14">The sequence shown here is derived from an EMBL/GenBank/DDBJ whole genome shotgun (WGS) entry which is preliminary data.</text>
</comment>
<evidence type="ECO:0000256" key="10">
    <source>
        <dbReference type="ARBA" id="ARBA00023136"/>
    </source>
</evidence>
<dbReference type="Pfam" id="PF00067">
    <property type="entry name" value="p450"/>
    <property type="match status" value="1"/>
</dbReference>
<evidence type="ECO:0000256" key="8">
    <source>
        <dbReference type="ARBA" id="ARBA00023004"/>
    </source>
</evidence>
<keyword evidence="10 13" id="KW-0472">Membrane</keyword>
<evidence type="ECO:0000256" key="2">
    <source>
        <dbReference type="ARBA" id="ARBA00010617"/>
    </source>
</evidence>
<dbReference type="Gene3D" id="1.10.630.10">
    <property type="entry name" value="Cytochrome P450"/>
    <property type="match status" value="1"/>
</dbReference>
<dbReference type="GO" id="GO:0016020">
    <property type="term" value="C:membrane"/>
    <property type="evidence" value="ECO:0007669"/>
    <property type="project" value="UniProtKB-SubCell"/>
</dbReference>
<organism evidence="14 15">
    <name type="scientific">Quercus suber</name>
    <name type="common">Cork oak</name>
    <dbReference type="NCBI Taxonomy" id="58331"/>
    <lineage>
        <taxon>Eukaryota</taxon>
        <taxon>Viridiplantae</taxon>
        <taxon>Streptophyta</taxon>
        <taxon>Embryophyta</taxon>
        <taxon>Tracheophyta</taxon>
        <taxon>Spermatophyta</taxon>
        <taxon>Magnoliopsida</taxon>
        <taxon>eudicotyledons</taxon>
        <taxon>Gunneridae</taxon>
        <taxon>Pentapetalae</taxon>
        <taxon>rosids</taxon>
        <taxon>fabids</taxon>
        <taxon>Fagales</taxon>
        <taxon>Fagaceae</taxon>
        <taxon>Quercus</taxon>
    </lineage>
</organism>
<reference evidence="14 15" key="1">
    <citation type="journal article" date="2018" name="Sci. Data">
        <title>The draft genome sequence of cork oak.</title>
        <authorList>
            <person name="Ramos A.M."/>
            <person name="Usie A."/>
            <person name="Barbosa P."/>
            <person name="Barros P.M."/>
            <person name="Capote T."/>
            <person name="Chaves I."/>
            <person name="Simoes F."/>
            <person name="Abreu I."/>
            <person name="Carrasquinho I."/>
            <person name="Faro C."/>
            <person name="Guimaraes J.B."/>
            <person name="Mendonca D."/>
            <person name="Nobrega F."/>
            <person name="Rodrigues L."/>
            <person name="Saibo N.J.M."/>
            <person name="Varela M.C."/>
            <person name="Egas C."/>
            <person name="Matos J."/>
            <person name="Miguel C.M."/>
            <person name="Oliveira M.M."/>
            <person name="Ricardo C.P."/>
            <person name="Goncalves S."/>
        </authorList>
    </citation>
    <scope>NUCLEOTIDE SEQUENCE [LARGE SCALE GENOMIC DNA]</scope>
    <source>
        <strain evidence="15">cv. HL8</strain>
    </source>
</reference>
<dbReference type="PRINTS" id="PR00385">
    <property type="entry name" value="P450"/>
</dbReference>
<keyword evidence="4 13" id="KW-0812">Transmembrane</keyword>
<keyword evidence="9 12" id="KW-0503">Monooxygenase</keyword>
<dbReference type="PANTHER" id="PTHR24282">
    <property type="entry name" value="CYTOCHROME P450 FAMILY MEMBER"/>
    <property type="match status" value="1"/>
</dbReference>
<dbReference type="EMBL" id="PKMF04000676">
    <property type="protein sequence ID" value="KAK7822129.1"/>
    <property type="molecule type" value="Genomic_DNA"/>
</dbReference>
<dbReference type="GO" id="GO:0005506">
    <property type="term" value="F:iron ion binding"/>
    <property type="evidence" value="ECO:0007669"/>
    <property type="project" value="InterPro"/>
</dbReference>
<dbReference type="GO" id="GO:0020037">
    <property type="term" value="F:heme binding"/>
    <property type="evidence" value="ECO:0007669"/>
    <property type="project" value="InterPro"/>
</dbReference>
<name>A0AAW0J5S2_QUESU</name>
<comment type="cofactor">
    <cofactor evidence="11">
        <name>heme</name>
        <dbReference type="ChEBI" id="CHEBI:30413"/>
    </cofactor>
</comment>
<dbReference type="InterPro" id="IPR001128">
    <property type="entry name" value="Cyt_P450"/>
</dbReference>
<evidence type="ECO:0000256" key="12">
    <source>
        <dbReference type="RuleBase" id="RU000461"/>
    </source>
</evidence>
<sequence length="472" mass="53917">MGAIGILVICVSSCVCLYSLLALIRVLLKLCWTPIRMQFLMGSRELKILPWKHQGNFEHEKRSHEQAMDLSHDIMSKNFLLWNGPEAQMVLTEPELIKEILNNRDNAFPKQKTTEGFVKKLLGDGLVTSEAMITSVEVMLERWKHHEGKEIEVFEEFRLLTSELISRTAFGSSYLEGENIFQMLMKLTLLTSRNTYKLKFPGISKFYKTSDEIESEQLENEIFNSILEIIKKKEEKVMTEEVGSFGNDFLQLLVKAYHDANSSPKISIQDLVDECKTFYFAGQETTNSLLAWTVLLLAIHTDWQEEARKEVLNFFGHQNPNPDGITKLKTMGMIINESLRLYPPILSIVRKVERKTRLGKLTLPAELVLIISNIAVHHDPQVWGEDVHLFKPERFSEGVSKATNNNIAAFLPFGMGPRNCVGFNFATTETKIALSMILQRYAFTLSPAYVHSPFQLLTLRPQHGLQVLLHSL</sequence>
<dbReference type="GO" id="GO:0004497">
    <property type="term" value="F:monooxygenase activity"/>
    <property type="evidence" value="ECO:0007669"/>
    <property type="project" value="UniProtKB-KW"/>
</dbReference>
<evidence type="ECO:0000256" key="13">
    <source>
        <dbReference type="SAM" id="Phobius"/>
    </source>
</evidence>
<comment type="similarity">
    <text evidence="2 12">Belongs to the cytochrome P450 family.</text>
</comment>
<evidence type="ECO:0000256" key="3">
    <source>
        <dbReference type="ARBA" id="ARBA00022617"/>
    </source>
</evidence>
<keyword evidence="3 11" id="KW-0349">Heme</keyword>